<reference evidence="2" key="1">
    <citation type="submission" date="2021-06" db="EMBL/GenBank/DDBJ databases">
        <authorList>
            <person name="Hodson N. C."/>
            <person name="Mongue J. A."/>
            <person name="Jaron S. K."/>
        </authorList>
    </citation>
    <scope>NUCLEOTIDE SEQUENCE</scope>
</reference>
<evidence type="ECO:0000256" key="1">
    <source>
        <dbReference type="SAM" id="MobiDB-lite"/>
    </source>
</evidence>
<protein>
    <submittedName>
        <fullName evidence="2">Uncharacterized protein</fullName>
    </submittedName>
</protein>
<dbReference type="Proteomes" id="UP000708208">
    <property type="component" value="Unassembled WGS sequence"/>
</dbReference>
<sequence>MDSLATTEMPLRVTCIRRMLHPEGSTHGAQMVSEMSSLSVAHHNLRR</sequence>
<evidence type="ECO:0000313" key="2">
    <source>
        <dbReference type="EMBL" id="CAG7720712.1"/>
    </source>
</evidence>
<gene>
    <name evidence="2" type="ORF">AFUS01_LOCUS9977</name>
</gene>
<dbReference type="AlphaFoldDB" id="A0A8J2JKL8"/>
<evidence type="ECO:0000313" key="3">
    <source>
        <dbReference type="Proteomes" id="UP000708208"/>
    </source>
</evidence>
<feature type="non-terminal residue" evidence="2">
    <location>
        <position position="47"/>
    </location>
</feature>
<proteinExistence type="predicted"/>
<accession>A0A8J2JKL8</accession>
<comment type="caution">
    <text evidence="2">The sequence shown here is derived from an EMBL/GenBank/DDBJ whole genome shotgun (WGS) entry which is preliminary data.</text>
</comment>
<organism evidence="2 3">
    <name type="scientific">Allacma fusca</name>
    <dbReference type="NCBI Taxonomy" id="39272"/>
    <lineage>
        <taxon>Eukaryota</taxon>
        <taxon>Metazoa</taxon>
        <taxon>Ecdysozoa</taxon>
        <taxon>Arthropoda</taxon>
        <taxon>Hexapoda</taxon>
        <taxon>Collembola</taxon>
        <taxon>Symphypleona</taxon>
        <taxon>Sminthuridae</taxon>
        <taxon>Allacma</taxon>
    </lineage>
</organism>
<feature type="region of interest" description="Disordered" evidence="1">
    <location>
        <begin position="24"/>
        <end position="47"/>
    </location>
</feature>
<name>A0A8J2JKL8_9HEXA</name>
<keyword evidence="3" id="KW-1185">Reference proteome</keyword>
<dbReference type="EMBL" id="CAJVCH010073056">
    <property type="protein sequence ID" value="CAG7720712.1"/>
    <property type="molecule type" value="Genomic_DNA"/>
</dbReference>